<reference evidence="12 13" key="1">
    <citation type="submission" date="2020-07" db="EMBL/GenBank/DDBJ databases">
        <title>Description of Limosilactobacillus balticus sp. nov., Limosilactobacillus agrestis sp. nov., Limosilactobacillus albertensis sp. nov., Limosilactobacillus rudii sp. nov., Limosilactobacillus fastidiosus sp. nov., five novel Limosilactobacillus species isolated from the vertebrate gastrointestinal tract, and proposal of 6 subspecies of Limosilactobacillus reuteri adapted to the gastrointestinal tract of specific vertebrate hosts.</title>
        <authorList>
            <person name="Li F."/>
            <person name="Cheng C."/>
            <person name="Zheng J."/>
            <person name="Quevedo R.M."/>
            <person name="Li J."/>
            <person name="Roos S."/>
            <person name="Gaenzle M.G."/>
            <person name="Walter J."/>
        </authorList>
    </citation>
    <scope>NUCLEOTIDE SEQUENCE [LARGE SCALE GENOMIC DNA]</scope>
    <source>
        <strain evidence="11 12">WF-MA3-C</strain>
        <strain evidence="10 13">WF-MO7-1</strain>
    </source>
</reference>
<evidence type="ECO:0000256" key="5">
    <source>
        <dbReference type="ARBA" id="ARBA00022989"/>
    </source>
</evidence>
<dbReference type="RefSeq" id="WP_182581137.1">
    <property type="nucleotide sequence ID" value="NZ_JACIUY010000057.1"/>
</dbReference>
<comment type="subunit">
    <text evidence="8">Component of the accessory SecA2/SecY2 protein translocase complex required to export cell wall proteins. May form heterotrimers with SecE and SecG subunits.</text>
</comment>
<comment type="subcellular location">
    <subcellularLocation>
        <location evidence="8">Cell membrane</location>
        <topology evidence="8">Multi-pass membrane protein</topology>
    </subcellularLocation>
</comment>
<evidence type="ECO:0000313" key="11">
    <source>
        <dbReference type="EMBL" id="MBB1086257.1"/>
    </source>
</evidence>
<feature type="transmembrane region" description="Helical" evidence="8">
    <location>
        <begin position="232"/>
        <end position="256"/>
    </location>
</feature>
<feature type="transmembrane region" description="Helical" evidence="8">
    <location>
        <begin position="276"/>
        <end position="295"/>
    </location>
</feature>
<feature type="transmembrane region" description="Helical" evidence="8">
    <location>
        <begin position="129"/>
        <end position="149"/>
    </location>
</feature>
<name>A0A7W3TZQ7_9LACO</name>
<evidence type="ECO:0000256" key="8">
    <source>
        <dbReference type="HAMAP-Rule" id="MF_01466"/>
    </source>
</evidence>
<dbReference type="InterPro" id="IPR002208">
    <property type="entry name" value="SecY/SEC61-alpha"/>
</dbReference>
<dbReference type="InterPro" id="IPR023201">
    <property type="entry name" value="SecY_dom_sf"/>
</dbReference>
<evidence type="ECO:0000256" key="6">
    <source>
        <dbReference type="ARBA" id="ARBA00023010"/>
    </source>
</evidence>
<organism evidence="11 12">
    <name type="scientific">Limosilactobacillus fastidiosus</name>
    <dbReference type="NCBI Taxonomy" id="2759855"/>
    <lineage>
        <taxon>Bacteria</taxon>
        <taxon>Bacillati</taxon>
        <taxon>Bacillota</taxon>
        <taxon>Bacilli</taxon>
        <taxon>Lactobacillales</taxon>
        <taxon>Lactobacillaceae</taxon>
        <taxon>Limosilactobacillus</taxon>
    </lineage>
</organism>
<dbReference type="Gene3D" id="1.10.3370.10">
    <property type="entry name" value="SecY subunit domain"/>
    <property type="match status" value="1"/>
</dbReference>
<evidence type="ECO:0000256" key="7">
    <source>
        <dbReference type="ARBA" id="ARBA00023136"/>
    </source>
</evidence>
<keyword evidence="2 8" id="KW-1003">Cell membrane</keyword>
<dbReference type="PIRSF" id="PIRSF004557">
    <property type="entry name" value="SecY"/>
    <property type="match status" value="1"/>
</dbReference>
<dbReference type="HAMAP" id="MF_01466">
    <property type="entry name" value="SecY2"/>
    <property type="match status" value="1"/>
</dbReference>
<feature type="transmembrane region" description="Helical" evidence="8">
    <location>
        <begin position="156"/>
        <end position="175"/>
    </location>
</feature>
<comment type="similarity">
    <text evidence="8">Belongs to the SecY/SEC61-alpha family. SecY2 subfamily.</text>
</comment>
<dbReference type="InterPro" id="IPR014269">
    <property type="entry name" value="SecY2"/>
</dbReference>
<evidence type="ECO:0000256" key="2">
    <source>
        <dbReference type="ARBA" id="ARBA00022475"/>
    </source>
</evidence>
<evidence type="ECO:0000313" key="13">
    <source>
        <dbReference type="Proteomes" id="UP000544052"/>
    </source>
</evidence>
<dbReference type="EMBL" id="JACIUZ010000044">
    <property type="protein sequence ID" value="MBB1063794.1"/>
    <property type="molecule type" value="Genomic_DNA"/>
</dbReference>
<dbReference type="GO" id="GO:0006605">
    <property type="term" value="P:protein targeting"/>
    <property type="evidence" value="ECO:0007669"/>
    <property type="project" value="UniProtKB-UniRule"/>
</dbReference>
<comment type="function">
    <text evidence="8">Part of the accessory SecA2/SecY2 system specifically required for export of possible cell wall proteins. The central subunit of a protein translocation channel.</text>
</comment>
<keyword evidence="7 8" id="KW-0472">Membrane</keyword>
<feature type="transmembrane region" description="Helical" evidence="8">
    <location>
        <begin position="328"/>
        <end position="350"/>
    </location>
</feature>
<keyword evidence="4 8" id="KW-0653">Protein transport</keyword>
<keyword evidence="6 8" id="KW-0811">Translocation</keyword>
<dbReference type="PRINTS" id="PR00303">
    <property type="entry name" value="SECYTRNLCASE"/>
</dbReference>
<feature type="transmembrane region" description="Helical" evidence="8">
    <location>
        <begin position="64"/>
        <end position="85"/>
    </location>
</feature>
<keyword evidence="3 8" id="KW-0812">Transmembrane</keyword>
<dbReference type="Proteomes" id="UP000518255">
    <property type="component" value="Unassembled WGS sequence"/>
</dbReference>
<dbReference type="SUPFAM" id="SSF103491">
    <property type="entry name" value="Preprotein translocase SecY subunit"/>
    <property type="match status" value="1"/>
</dbReference>
<dbReference type="GO" id="GO:0005886">
    <property type="term" value="C:plasma membrane"/>
    <property type="evidence" value="ECO:0007669"/>
    <property type="project" value="UniProtKB-SubCell"/>
</dbReference>
<protein>
    <recommendedName>
        <fullName evidence="8 9">Accessory Sec system protein translocase subunit SecY2</fullName>
    </recommendedName>
</protein>
<dbReference type="Pfam" id="PF00344">
    <property type="entry name" value="SecY"/>
    <property type="match status" value="1"/>
</dbReference>
<dbReference type="Proteomes" id="UP000544052">
    <property type="component" value="Unassembled WGS sequence"/>
</dbReference>
<dbReference type="EMBL" id="JACIUY010000057">
    <property type="protein sequence ID" value="MBB1086257.1"/>
    <property type="molecule type" value="Genomic_DNA"/>
</dbReference>
<evidence type="ECO:0000256" key="3">
    <source>
        <dbReference type="ARBA" id="ARBA00022692"/>
    </source>
</evidence>
<proteinExistence type="inferred from homology"/>
<feature type="transmembrane region" description="Helical" evidence="8">
    <location>
        <begin position="106"/>
        <end position="123"/>
    </location>
</feature>
<evidence type="ECO:0000256" key="1">
    <source>
        <dbReference type="ARBA" id="ARBA00022448"/>
    </source>
</evidence>
<evidence type="ECO:0000313" key="10">
    <source>
        <dbReference type="EMBL" id="MBB1063794.1"/>
    </source>
</evidence>
<accession>A0A7W3TZQ7</accession>
<comment type="caution">
    <text evidence="8">Lacks conserved residue(s) required for the propagation of feature annotation.</text>
</comment>
<feature type="transmembrane region" description="Helical" evidence="8">
    <location>
        <begin position="191"/>
        <end position="211"/>
    </location>
</feature>
<comment type="caution">
    <text evidence="11">The sequence shown here is derived from an EMBL/GenBank/DDBJ whole genome shotgun (WGS) entry which is preliminary data.</text>
</comment>
<sequence length="397" mass="44297">MRKTSQLSNLRRRVAVTLLTLLVYMLGSSIPVPFARFTKSFHHLLNNTPLSVVSFMSGANFQKLSLFMIGLNPLMIAMLIMQLLMMMKLFSLDSLSMRQMMVVQQIITLILTLIQAITLVVGLHLTSDVFQSIAVIIVLTAGSLFVVWMGYMNMEFGIGGTITIVLFNMVTMSLPNLKKAVQGISTLSHPLFWVIALILVGVLAIVFWNAFGHAYYPIKTINTSMPSSAKPVIVPIGLNSGAMMTYMIGMALLMFPTMIGSFLGRNSVFANVYFDAIISGVMAFILFYFFAFMQFNPKEQAKQLRNSNNYVLGIRPGKPTQEYLKQKLLRVSFWGALLNAIQLTLGLLGNQLLGKFAGFAVIPMNIVMLVMFMTGIKDQLLTLLFPSRYEKLMKKEG</sequence>
<evidence type="ECO:0000256" key="4">
    <source>
        <dbReference type="ARBA" id="ARBA00022927"/>
    </source>
</evidence>
<feature type="transmembrane region" description="Helical" evidence="8">
    <location>
        <begin position="356"/>
        <end position="376"/>
    </location>
</feature>
<keyword evidence="1 8" id="KW-0813">Transport</keyword>
<dbReference type="GO" id="GO:0065002">
    <property type="term" value="P:intracellular protein transmembrane transport"/>
    <property type="evidence" value="ECO:0007669"/>
    <property type="project" value="UniProtKB-UniRule"/>
</dbReference>
<dbReference type="AlphaFoldDB" id="A0A7W3TZQ7"/>
<dbReference type="NCBIfam" id="TIGR02920">
    <property type="entry name" value="acc_sec_Y2"/>
    <property type="match status" value="1"/>
</dbReference>
<dbReference type="PANTHER" id="PTHR10906">
    <property type="entry name" value="SECY/SEC61-ALPHA FAMILY MEMBER"/>
    <property type="match status" value="1"/>
</dbReference>
<evidence type="ECO:0000313" key="12">
    <source>
        <dbReference type="Proteomes" id="UP000518255"/>
    </source>
</evidence>
<keyword evidence="13" id="KW-1185">Reference proteome</keyword>
<keyword evidence="5 8" id="KW-1133">Transmembrane helix</keyword>
<evidence type="ECO:0000256" key="9">
    <source>
        <dbReference type="NCBIfam" id="TIGR02920"/>
    </source>
</evidence>
<gene>
    <name evidence="8 11" type="primary">secY2</name>
    <name evidence="11" type="ORF">H5R63_05605</name>
    <name evidence="10" type="ORF">H5R64_08495</name>
</gene>